<keyword evidence="1" id="KW-0812">Transmembrane</keyword>
<name>A0A914DNX3_9BILA</name>
<keyword evidence="1" id="KW-0472">Membrane</keyword>
<evidence type="ECO:0000313" key="2">
    <source>
        <dbReference type="Proteomes" id="UP000887540"/>
    </source>
</evidence>
<proteinExistence type="predicted"/>
<feature type="transmembrane region" description="Helical" evidence="1">
    <location>
        <begin position="29"/>
        <end position="50"/>
    </location>
</feature>
<keyword evidence="1" id="KW-1133">Transmembrane helix</keyword>
<dbReference type="Proteomes" id="UP000887540">
    <property type="component" value="Unplaced"/>
</dbReference>
<evidence type="ECO:0000256" key="1">
    <source>
        <dbReference type="SAM" id="Phobius"/>
    </source>
</evidence>
<protein>
    <submittedName>
        <fullName evidence="3">Major facilitator superfamily (MFS) profile domain-containing protein</fullName>
    </submittedName>
</protein>
<accession>A0A914DNX3</accession>
<dbReference type="AlphaFoldDB" id="A0A914DNX3"/>
<organism evidence="2 3">
    <name type="scientific">Acrobeloides nanus</name>
    <dbReference type="NCBI Taxonomy" id="290746"/>
    <lineage>
        <taxon>Eukaryota</taxon>
        <taxon>Metazoa</taxon>
        <taxon>Ecdysozoa</taxon>
        <taxon>Nematoda</taxon>
        <taxon>Chromadorea</taxon>
        <taxon>Rhabditida</taxon>
        <taxon>Tylenchina</taxon>
        <taxon>Cephalobomorpha</taxon>
        <taxon>Cephaloboidea</taxon>
        <taxon>Cephalobidae</taxon>
        <taxon>Acrobeloides</taxon>
    </lineage>
</organism>
<keyword evidence="2" id="KW-1185">Reference proteome</keyword>
<sequence>MCRAICNVGARFGSLIAPGIIHMRHQWELLPYLVFFILLTGQFIIGLILLPETKDRPLIDELPEKTIEKTESHKNDSNAVL</sequence>
<dbReference type="WBParaSite" id="ACRNAN_scaffold3401.g21519.t1">
    <property type="protein sequence ID" value="ACRNAN_scaffold3401.g21519.t1"/>
    <property type="gene ID" value="ACRNAN_scaffold3401.g21519"/>
</dbReference>
<evidence type="ECO:0000313" key="3">
    <source>
        <dbReference type="WBParaSite" id="ACRNAN_scaffold3401.g21519.t1"/>
    </source>
</evidence>
<reference evidence="3" key="1">
    <citation type="submission" date="2022-11" db="UniProtKB">
        <authorList>
            <consortium name="WormBaseParasite"/>
        </authorList>
    </citation>
    <scope>IDENTIFICATION</scope>
</reference>